<evidence type="ECO:0000256" key="1">
    <source>
        <dbReference type="SAM" id="Phobius"/>
    </source>
</evidence>
<keyword evidence="1" id="KW-0472">Membrane</keyword>
<reference evidence="2 3" key="1">
    <citation type="submission" date="2019-04" db="EMBL/GenBank/DDBJ databases">
        <title>Sphingobacterium olei sp. nov., isolated from oil-contaminated soil.</title>
        <authorList>
            <person name="Liu B."/>
        </authorList>
    </citation>
    <scope>NUCLEOTIDE SEQUENCE [LARGE SCALE GENOMIC DNA]</scope>
    <source>
        <strain evidence="2 3">Y3L14</strain>
    </source>
</reference>
<keyword evidence="3" id="KW-1185">Reference proteome</keyword>
<evidence type="ECO:0000313" key="2">
    <source>
        <dbReference type="EMBL" id="TJY66760.1"/>
    </source>
</evidence>
<dbReference type="InterPro" id="IPR011744">
    <property type="entry name" value="ATPase_gene1"/>
</dbReference>
<proteinExistence type="predicted"/>
<feature type="transmembrane region" description="Helical" evidence="1">
    <location>
        <begin position="32"/>
        <end position="54"/>
    </location>
</feature>
<feature type="transmembrane region" description="Helical" evidence="1">
    <location>
        <begin position="74"/>
        <end position="92"/>
    </location>
</feature>
<dbReference type="OrthoDB" id="466056at2"/>
<dbReference type="AlphaFoldDB" id="A0A4U0H4Z7"/>
<keyword evidence="1" id="KW-0812">Transmembrane</keyword>
<accession>A0A4U0H4Z7</accession>
<keyword evidence="1" id="KW-1133">Transmembrane helix</keyword>
<dbReference type="InterPro" id="IPR032820">
    <property type="entry name" value="ATPase_put"/>
</dbReference>
<dbReference type="NCBIfam" id="TIGR02230">
    <property type="entry name" value="ATPase_gene1"/>
    <property type="match status" value="1"/>
</dbReference>
<comment type="caution">
    <text evidence="2">The sequence shown here is derived from an EMBL/GenBank/DDBJ whole genome shotgun (WGS) entry which is preliminary data.</text>
</comment>
<gene>
    <name evidence="2" type="ORF">FAZ19_07530</name>
</gene>
<protein>
    <submittedName>
        <fullName evidence="2">ATP synthase subunit</fullName>
    </submittedName>
</protein>
<sequence length="111" mass="12665">MEQDVDNKIRDPFSKLVADKEKRKLKALRSKGNIWSGLGMMGMVGWSVVVPALLGTLGGLWLDKRVPQSFSWTLTLLFAGLIFGSVIAWYWVDKEEREIGRDHDKEIKDDE</sequence>
<organism evidence="2 3">
    <name type="scientific">Sphingobacterium alkalisoli</name>
    <dbReference type="NCBI Taxonomy" id="1874115"/>
    <lineage>
        <taxon>Bacteria</taxon>
        <taxon>Pseudomonadati</taxon>
        <taxon>Bacteroidota</taxon>
        <taxon>Sphingobacteriia</taxon>
        <taxon>Sphingobacteriales</taxon>
        <taxon>Sphingobacteriaceae</taxon>
        <taxon>Sphingobacterium</taxon>
    </lineage>
</organism>
<dbReference type="EMBL" id="SUKA01000002">
    <property type="protein sequence ID" value="TJY66760.1"/>
    <property type="molecule type" value="Genomic_DNA"/>
</dbReference>
<name>A0A4U0H4Z7_9SPHI</name>
<dbReference type="Pfam" id="PF09527">
    <property type="entry name" value="ATPase_gene1"/>
    <property type="match status" value="1"/>
</dbReference>
<evidence type="ECO:0000313" key="3">
    <source>
        <dbReference type="Proteomes" id="UP000309872"/>
    </source>
</evidence>
<dbReference type="Proteomes" id="UP000309872">
    <property type="component" value="Unassembled WGS sequence"/>
</dbReference>